<evidence type="ECO:0000256" key="1">
    <source>
        <dbReference type="SAM" id="MobiDB-lite"/>
    </source>
</evidence>
<evidence type="ECO:0008006" key="4">
    <source>
        <dbReference type="Google" id="ProtNLM"/>
    </source>
</evidence>
<feature type="compositionally biased region" description="Low complexity" evidence="1">
    <location>
        <begin position="223"/>
        <end position="238"/>
    </location>
</feature>
<dbReference type="OrthoDB" id="2141514at2759"/>
<dbReference type="SUPFAM" id="SSF53474">
    <property type="entry name" value="alpha/beta-Hydrolases"/>
    <property type="match status" value="1"/>
</dbReference>
<dbReference type="EMBL" id="KZ678446">
    <property type="protein sequence ID" value="PSR84284.1"/>
    <property type="molecule type" value="Genomic_DNA"/>
</dbReference>
<protein>
    <recommendedName>
        <fullName evidence="4">Alpha/Beta hydrolase protein</fullName>
    </recommendedName>
</protein>
<accession>A0A2T3A7I8</accession>
<feature type="region of interest" description="Disordered" evidence="1">
    <location>
        <begin position="107"/>
        <end position="177"/>
    </location>
</feature>
<dbReference type="AlphaFoldDB" id="A0A2T3A7I8"/>
<dbReference type="Gene3D" id="3.40.50.1820">
    <property type="entry name" value="alpha/beta hydrolase"/>
    <property type="match status" value="1"/>
</dbReference>
<dbReference type="InParanoid" id="A0A2T3A7I8"/>
<dbReference type="STRING" id="2025994.A0A2T3A7I8"/>
<sequence>MYLSFSNITDFASAVHKSSKHFLFTSHSLPPGGTGIYTPASYLVHPTLPNHTIYTPHPRNLAPGERLPVLIWANGMGLAWGLMFGPFLREIASHGYVVIASGKPGDEADREQAAQAAQADADADADAAGRDTDGENSRPGYEHEAGDDGRGGQHSEAKHRGGQAAHASERVKQAGRKARTSILGAARRGGVGLARLQQVDAEAMLEAVEWVVQATTGAGAPQSSSSLSSSSSTTTTTSPFSGTYPSGDVRAHLDGSRIALAGQSKGGLDAYAAAAALAARGGADQARIKTVGLFNAGLIKRTAELEAQVRGLHVPVLWVVGGTADLAWRNAKLDWEIVEEADKKRQMQGEGGGRGQGVPVWMGNLDVGHMGTFYDQDGKGGKYGAAALDWLAAWLKEDEAARRRMVDDYPRNGWHVQARNWV</sequence>
<feature type="region of interest" description="Disordered" evidence="1">
    <location>
        <begin position="217"/>
        <end position="247"/>
    </location>
</feature>
<proteinExistence type="predicted"/>
<dbReference type="InterPro" id="IPR029058">
    <property type="entry name" value="AB_hydrolase_fold"/>
</dbReference>
<dbReference type="Proteomes" id="UP000241462">
    <property type="component" value="Unassembled WGS sequence"/>
</dbReference>
<organism evidence="2 3">
    <name type="scientific">Coniella lustricola</name>
    <dbReference type="NCBI Taxonomy" id="2025994"/>
    <lineage>
        <taxon>Eukaryota</taxon>
        <taxon>Fungi</taxon>
        <taxon>Dikarya</taxon>
        <taxon>Ascomycota</taxon>
        <taxon>Pezizomycotina</taxon>
        <taxon>Sordariomycetes</taxon>
        <taxon>Sordariomycetidae</taxon>
        <taxon>Diaporthales</taxon>
        <taxon>Schizoparmaceae</taxon>
        <taxon>Coniella</taxon>
    </lineage>
</organism>
<evidence type="ECO:0000313" key="3">
    <source>
        <dbReference type="Proteomes" id="UP000241462"/>
    </source>
</evidence>
<feature type="compositionally biased region" description="Basic and acidic residues" evidence="1">
    <location>
        <begin position="127"/>
        <end position="159"/>
    </location>
</feature>
<gene>
    <name evidence="2" type="ORF">BD289DRAFT_482876</name>
</gene>
<reference evidence="2 3" key="1">
    <citation type="journal article" date="2018" name="Mycol. Prog.">
        <title>Coniella lustricola, a new species from submerged detritus.</title>
        <authorList>
            <person name="Raudabaugh D.B."/>
            <person name="Iturriaga T."/>
            <person name="Carver A."/>
            <person name="Mondo S."/>
            <person name="Pangilinan J."/>
            <person name="Lipzen A."/>
            <person name="He G."/>
            <person name="Amirebrahimi M."/>
            <person name="Grigoriev I.V."/>
            <person name="Miller A.N."/>
        </authorList>
    </citation>
    <scope>NUCLEOTIDE SEQUENCE [LARGE SCALE GENOMIC DNA]</scope>
    <source>
        <strain evidence="2 3">B22-T-1</strain>
    </source>
</reference>
<evidence type="ECO:0000313" key="2">
    <source>
        <dbReference type="EMBL" id="PSR84284.1"/>
    </source>
</evidence>
<name>A0A2T3A7I8_9PEZI</name>
<keyword evidence="3" id="KW-1185">Reference proteome</keyword>